<evidence type="ECO:0000313" key="3">
    <source>
        <dbReference type="Proteomes" id="UP000196052"/>
    </source>
</evidence>
<reference evidence="3" key="1">
    <citation type="submission" date="2016-08" db="EMBL/GenBank/DDBJ databases">
        <authorList>
            <person name="Loux V."/>
            <person name="Rue O."/>
        </authorList>
    </citation>
    <scope>NUCLEOTIDE SEQUENCE [LARGE SCALE GENOMIC DNA]</scope>
    <source>
        <strain evidence="3">INRA Bc05-F1</strain>
    </source>
</reference>
<accession>A0A1C4FED2</accession>
<gene>
    <name evidence="2" type="ORF">BC05F1_04357</name>
</gene>
<feature type="transmembrane region" description="Helical" evidence="1">
    <location>
        <begin position="6"/>
        <end position="26"/>
    </location>
</feature>
<keyword evidence="1" id="KW-0472">Membrane</keyword>
<sequence length="31" mass="3481">MNGFLTVIIDPLTSSILARMVAFIIMRKNQS</sequence>
<dbReference type="Proteomes" id="UP000196052">
    <property type="component" value="Unassembled WGS sequence"/>
</dbReference>
<keyword evidence="1" id="KW-1133">Transmembrane helix</keyword>
<dbReference type="AlphaFoldDB" id="A0A1C4FED2"/>
<dbReference type="EMBL" id="FMBE01000014">
    <property type="protein sequence ID" value="SCC54387.1"/>
    <property type="molecule type" value="Genomic_DNA"/>
</dbReference>
<evidence type="ECO:0000313" key="2">
    <source>
        <dbReference type="EMBL" id="SCC54387.1"/>
    </source>
</evidence>
<proteinExistence type="predicted"/>
<keyword evidence="1" id="KW-0812">Transmembrane</keyword>
<protein>
    <submittedName>
        <fullName evidence="2">Uncharacterized protein</fullName>
    </submittedName>
</protein>
<evidence type="ECO:0000256" key="1">
    <source>
        <dbReference type="SAM" id="Phobius"/>
    </source>
</evidence>
<name>A0A1C4FED2_9BACI</name>
<organism evidence="2 3">
    <name type="scientific">Bacillus wiedmannii</name>
    <dbReference type="NCBI Taxonomy" id="1890302"/>
    <lineage>
        <taxon>Bacteria</taxon>
        <taxon>Bacillati</taxon>
        <taxon>Bacillota</taxon>
        <taxon>Bacilli</taxon>
        <taxon>Bacillales</taxon>
        <taxon>Bacillaceae</taxon>
        <taxon>Bacillus</taxon>
        <taxon>Bacillus cereus group</taxon>
    </lineage>
</organism>